<dbReference type="AlphaFoldDB" id="A0A5B7DBJ2"/>
<name>A0A5B7DBJ2_PORTR</name>
<reference evidence="1 2" key="1">
    <citation type="submission" date="2019-05" db="EMBL/GenBank/DDBJ databases">
        <title>Another draft genome of Portunus trituberculatus and its Hox gene families provides insights of decapod evolution.</title>
        <authorList>
            <person name="Jeong J.-H."/>
            <person name="Song I."/>
            <person name="Kim S."/>
            <person name="Choi T."/>
            <person name="Kim D."/>
            <person name="Ryu S."/>
            <person name="Kim W."/>
        </authorList>
    </citation>
    <scope>NUCLEOTIDE SEQUENCE [LARGE SCALE GENOMIC DNA]</scope>
    <source>
        <tissue evidence="1">Muscle</tissue>
    </source>
</reference>
<comment type="caution">
    <text evidence="1">The sequence shown here is derived from an EMBL/GenBank/DDBJ whole genome shotgun (WGS) entry which is preliminary data.</text>
</comment>
<keyword evidence="2" id="KW-1185">Reference proteome</keyword>
<proteinExistence type="predicted"/>
<organism evidence="1 2">
    <name type="scientific">Portunus trituberculatus</name>
    <name type="common">Swimming crab</name>
    <name type="synonym">Neptunus trituberculatus</name>
    <dbReference type="NCBI Taxonomy" id="210409"/>
    <lineage>
        <taxon>Eukaryota</taxon>
        <taxon>Metazoa</taxon>
        <taxon>Ecdysozoa</taxon>
        <taxon>Arthropoda</taxon>
        <taxon>Crustacea</taxon>
        <taxon>Multicrustacea</taxon>
        <taxon>Malacostraca</taxon>
        <taxon>Eumalacostraca</taxon>
        <taxon>Eucarida</taxon>
        <taxon>Decapoda</taxon>
        <taxon>Pleocyemata</taxon>
        <taxon>Brachyura</taxon>
        <taxon>Eubrachyura</taxon>
        <taxon>Portunoidea</taxon>
        <taxon>Portunidae</taxon>
        <taxon>Portuninae</taxon>
        <taxon>Portunus</taxon>
    </lineage>
</organism>
<evidence type="ECO:0000313" key="2">
    <source>
        <dbReference type="Proteomes" id="UP000324222"/>
    </source>
</evidence>
<evidence type="ECO:0000313" key="1">
    <source>
        <dbReference type="EMBL" id="MPC18495.1"/>
    </source>
</evidence>
<accession>A0A5B7DBJ2</accession>
<protein>
    <submittedName>
        <fullName evidence="1">Uncharacterized protein</fullName>
    </submittedName>
</protein>
<dbReference type="Proteomes" id="UP000324222">
    <property type="component" value="Unassembled WGS sequence"/>
</dbReference>
<gene>
    <name evidence="1" type="ORF">E2C01_011380</name>
</gene>
<sequence length="198" mass="21911">MVHLSCQHLSLPSRFHIRHLSPFIQFNTTQFSTSSLFNLFKSVSRFSVHHHSTSSPTPLDPHLNTMYPHSTPHTTYPPLNNIHLLSTPFIPTKHYGYVRSGRSTQSALGVGWLTLHPGDLPRWPVAQPQTARNNVMPPNHDALAPIGVCTLADKLVVLNGNTVWSLCIPAAAERVERGGTDSIDVACQGQRASITTRR</sequence>
<dbReference type="EMBL" id="VSRR010000685">
    <property type="protein sequence ID" value="MPC18495.1"/>
    <property type="molecule type" value="Genomic_DNA"/>
</dbReference>